<geneLocation type="plasmid" evidence="1">
    <name>pSMC1</name>
</geneLocation>
<evidence type="ECO:0000313" key="1">
    <source>
        <dbReference type="EMBL" id="BAO36921.1"/>
    </source>
</evidence>
<protein>
    <submittedName>
        <fullName evidence="1">Uncharacterized protein</fullName>
    </submittedName>
</protein>
<sequence>MRAWCVLKLARSEKEAYTGRNSDSWLADSLGKGILPSLRRRNNNNVSLSYALTGRQDSLPRNVRIDSIA</sequence>
<reference evidence="1" key="1">
    <citation type="journal article" date="2014" name="Genome Biol. Evol.">
        <title>Genome evolution and plasticity of Serratia marcescens, an important multidrug-resistant nosocomial pathogen.</title>
        <authorList>
            <person name="Iguchi A."/>
            <person name="Nagaya Y."/>
            <person name="Pradel E."/>
            <person name="Ooka T."/>
            <person name="Ogura Y."/>
            <person name="Katsura K."/>
            <person name="Kurokawa K."/>
            <person name="Oshima K."/>
            <person name="Hattori M."/>
            <person name="Parkhill J."/>
            <person name="Sebaihia M."/>
            <person name="Coulthurst S.J."/>
            <person name="Gotoh N."/>
            <person name="Thomson N.R."/>
            <person name="Ewbank J.J."/>
            <person name="Hayashi T."/>
        </authorList>
    </citation>
    <scope>NUCLEOTIDE SEQUENCE</scope>
    <source>
        <strain evidence="1">SM39</strain>
    </source>
</reference>
<proteinExistence type="predicted"/>
<dbReference type="KEGG" id="smar:SM39_pSMC1_03"/>
<name>A0AAT9F675_SERMA</name>
<keyword evidence="1" id="KW-0614">Plasmid</keyword>
<organism evidence="1">
    <name type="scientific">Serratia marcescens SM39</name>
    <dbReference type="NCBI Taxonomy" id="1334564"/>
    <lineage>
        <taxon>Bacteria</taxon>
        <taxon>Pseudomonadati</taxon>
        <taxon>Pseudomonadota</taxon>
        <taxon>Gammaproteobacteria</taxon>
        <taxon>Enterobacterales</taxon>
        <taxon>Yersiniaceae</taxon>
        <taxon>Serratia</taxon>
    </lineage>
</organism>
<accession>A0AAT9F675</accession>
<dbReference type="EMBL" id="AP013064">
    <property type="protein sequence ID" value="BAO36921.1"/>
    <property type="molecule type" value="Genomic_DNA"/>
</dbReference>
<gene>
    <name evidence="1" type="ORF">SM39_pSMC1_03</name>
</gene>
<dbReference type="AlphaFoldDB" id="A0AAT9F675"/>